<proteinExistence type="predicted"/>
<reference evidence="1 2" key="1">
    <citation type="journal article" date="2023" name="ACS Omega">
        <title>Identification of the Neoaspergillic Acid Biosynthesis Gene Cluster by Establishing an In Vitro CRISPR-Ribonucleoprotein Genetic System in Aspergillus melleus.</title>
        <authorList>
            <person name="Yuan B."/>
            <person name="Grau M.F."/>
            <person name="Murata R.M."/>
            <person name="Torok T."/>
            <person name="Venkateswaran K."/>
            <person name="Stajich J.E."/>
            <person name="Wang C.C.C."/>
        </authorList>
    </citation>
    <scope>NUCLEOTIDE SEQUENCE [LARGE SCALE GENOMIC DNA]</scope>
    <source>
        <strain evidence="1 2">IMV 1140</strain>
    </source>
</reference>
<gene>
    <name evidence="1" type="ORF">N8T08_007466</name>
</gene>
<comment type="caution">
    <text evidence="1">The sequence shown here is derived from an EMBL/GenBank/DDBJ whole genome shotgun (WGS) entry which is preliminary data.</text>
</comment>
<dbReference type="Proteomes" id="UP001177260">
    <property type="component" value="Unassembled WGS sequence"/>
</dbReference>
<sequence length="251" mass="29325">MLLILKHLFRRVARRPSTIATTLLATFLLIPLILYHLLAYLLANDPRLVSYTFRRASSILFVTAHPDDESLFFSPTLLYREDDPSVERALLVLSSGLTRHVELQSACAVAGIRADRCVGLDHRELQDNPKKWWDEKLIAEVVAMYVRRWGVDLDRSKWEEPEIETETDARLRFKIVTFDDGRITAALLTPFPRQDPATDIYGDHVLLVSPWGRYFQGRRTFREHSSQYSWDRGIYMVVNRYMWVNDLRRVS</sequence>
<organism evidence="1 2">
    <name type="scientific">Aspergillus melleus</name>
    <dbReference type="NCBI Taxonomy" id="138277"/>
    <lineage>
        <taxon>Eukaryota</taxon>
        <taxon>Fungi</taxon>
        <taxon>Dikarya</taxon>
        <taxon>Ascomycota</taxon>
        <taxon>Pezizomycotina</taxon>
        <taxon>Eurotiomycetes</taxon>
        <taxon>Eurotiomycetidae</taxon>
        <taxon>Eurotiales</taxon>
        <taxon>Aspergillaceae</taxon>
        <taxon>Aspergillus</taxon>
        <taxon>Aspergillus subgen. Circumdati</taxon>
    </lineage>
</organism>
<evidence type="ECO:0000313" key="2">
    <source>
        <dbReference type="Proteomes" id="UP001177260"/>
    </source>
</evidence>
<dbReference type="EMBL" id="JAOPJF010000048">
    <property type="protein sequence ID" value="KAK1142661.1"/>
    <property type="molecule type" value="Genomic_DNA"/>
</dbReference>
<accession>A0ACC3AY72</accession>
<protein>
    <submittedName>
        <fullName evidence="1">Uncharacterized protein</fullName>
    </submittedName>
</protein>
<evidence type="ECO:0000313" key="1">
    <source>
        <dbReference type="EMBL" id="KAK1142661.1"/>
    </source>
</evidence>
<name>A0ACC3AY72_9EURO</name>
<keyword evidence="2" id="KW-1185">Reference proteome</keyword>